<dbReference type="OMA" id="FRFHTCI"/>
<dbReference type="RefSeq" id="NP_490791.3">
    <property type="nucleotide sequence ID" value="NM_058390.5"/>
</dbReference>
<dbReference type="Proteomes" id="UP000001940">
    <property type="component" value="Chromosome I"/>
</dbReference>
<dbReference type="Bgee" id="WBGene00022385">
    <property type="expression patterns" value="Expressed in adult organism and 2 other cell types or tissues"/>
</dbReference>
<accession>Q9N2V5</accession>
<feature type="region of interest" description="Disordered" evidence="1">
    <location>
        <begin position="257"/>
        <end position="280"/>
    </location>
</feature>
<keyword evidence="2" id="KW-0472">Membrane</keyword>
<dbReference type="CTD" id="190805"/>
<dbReference type="OrthoDB" id="5842690at2759"/>
<dbReference type="eggNOG" id="ENOG502TIAV">
    <property type="taxonomic scope" value="Eukaryota"/>
</dbReference>
<evidence type="ECO:0000256" key="2">
    <source>
        <dbReference type="SAM" id="Phobius"/>
    </source>
</evidence>
<evidence type="ECO:0000313" key="6">
    <source>
        <dbReference type="WormBase" id="Y95B8A.4"/>
    </source>
</evidence>
<dbReference type="PaxDb" id="6239-Y95B8A.4"/>
<name>Q9N2V5_CAEEL</name>
<feature type="chain" id="PRO_5004330743" evidence="3">
    <location>
        <begin position="17"/>
        <end position="280"/>
    </location>
</feature>
<organism evidence="4 5">
    <name type="scientific">Caenorhabditis elegans</name>
    <dbReference type="NCBI Taxonomy" id="6239"/>
    <lineage>
        <taxon>Eukaryota</taxon>
        <taxon>Metazoa</taxon>
        <taxon>Ecdysozoa</taxon>
        <taxon>Nematoda</taxon>
        <taxon>Chromadorea</taxon>
        <taxon>Rhabditida</taxon>
        <taxon>Rhabditina</taxon>
        <taxon>Rhabditomorpha</taxon>
        <taxon>Rhabditoidea</taxon>
        <taxon>Rhabditidae</taxon>
        <taxon>Peloderinae</taxon>
        <taxon>Caenorhabditis</taxon>
    </lineage>
</organism>
<dbReference type="SMR" id="Q9N2V5"/>
<dbReference type="GeneID" id="190805"/>
<feature type="transmembrane region" description="Helical" evidence="2">
    <location>
        <begin position="221"/>
        <end position="246"/>
    </location>
</feature>
<dbReference type="AGR" id="WB:WBGene00022385"/>
<dbReference type="WormBase" id="Y95B8A.4">
    <property type="protein sequence ID" value="CE41603"/>
    <property type="gene ID" value="WBGene00022385"/>
</dbReference>
<dbReference type="KEGG" id="cel:CELE_Y95B8A.4"/>
<sequence>MRFLVVFAYLSTLAYARYRFRFHTCIKEDQAILEKENVNSPRQFLFIDDGQSPKWRENDLEGKGILMSFGNRLKNLTNGYETGAEQALRVLEFNNTEHFLVINFWMRSYYFMKNGDKYQLSYTGTTIKPDLNHFIRVYFICAPANSQSALIVFGDQSKPRVLKSKKSKREAALIDENSGKKLKKCQKIRTKRAAAVNNSTEWTQTLKDTRRLKQRSEIYSWARLSFIHLGFGMVVIVNAIVFLFFFKYFKKFNSTVKNGDQKQESDETDEKTEKTEKQAK</sequence>
<dbReference type="FunCoup" id="Q9N2V5">
    <property type="interactions" value="831"/>
</dbReference>
<protein>
    <submittedName>
        <fullName evidence="4">Protein EMP46</fullName>
    </submittedName>
</protein>
<evidence type="ECO:0000256" key="3">
    <source>
        <dbReference type="SAM" id="SignalP"/>
    </source>
</evidence>
<gene>
    <name evidence="4" type="ORF">CELE_Y95B8A.4</name>
    <name evidence="4 6" type="ORF">Y95B8A.4</name>
</gene>
<keyword evidence="2" id="KW-0812">Transmembrane</keyword>
<keyword evidence="3" id="KW-0732">Signal</keyword>
<keyword evidence="5" id="KW-1185">Reference proteome</keyword>
<evidence type="ECO:0000256" key="1">
    <source>
        <dbReference type="SAM" id="MobiDB-lite"/>
    </source>
</evidence>
<dbReference type="AlphaFoldDB" id="Q9N2V5"/>
<evidence type="ECO:0000313" key="4">
    <source>
        <dbReference type="EMBL" id="CCD73550.1"/>
    </source>
</evidence>
<feature type="signal peptide" evidence="3">
    <location>
        <begin position="1"/>
        <end position="16"/>
    </location>
</feature>
<feature type="compositionally biased region" description="Basic and acidic residues" evidence="1">
    <location>
        <begin position="259"/>
        <end position="280"/>
    </location>
</feature>
<dbReference type="EMBL" id="BX284601">
    <property type="protein sequence ID" value="CCD73550.1"/>
    <property type="molecule type" value="Genomic_DNA"/>
</dbReference>
<reference evidence="4 5" key="1">
    <citation type="journal article" date="1998" name="Science">
        <title>Genome sequence of the nematode C. elegans: a platform for investigating biology.</title>
        <authorList>
            <consortium name="The C. elegans sequencing consortium"/>
            <person name="Sulson J.E."/>
            <person name="Waterston R."/>
        </authorList>
    </citation>
    <scope>NUCLEOTIDE SEQUENCE [LARGE SCALE GENOMIC DNA]</scope>
    <source>
        <strain evidence="4 5">Bristol N2</strain>
    </source>
</reference>
<dbReference type="UCSC" id="Y95B8A.4">
    <property type="organism name" value="c. elegans"/>
</dbReference>
<keyword evidence="2" id="KW-1133">Transmembrane helix</keyword>
<dbReference type="HOGENOM" id="CLU_073931_0_0_1"/>
<proteinExistence type="predicted"/>
<evidence type="ECO:0000313" key="5">
    <source>
        <dbReference type="Proteomes" id="UP000001940"/>
    </source>
</evidence>
<dbReference type="InParanoid" id="Q9N2V5"/>